<sequence length="70" mass="7682">CSTLAVMDACCRSVEKEDSTATMVEWSVVAGEAFVAIVICRLKEEVEVVTIEDKDKNESDLNGLEILCLE</sequence>
<organism evidence="1 2">
    <name type="scientific">Stylosanthes scabra</name>
    <dbReference type="NCBI Taxonomy" id="79078"/>
    <lineage>
        <taxon>Eukaryota</taxon>
        <taxon>Viridiplantae</taxon>
        <taxon>Streptophyta</taxon>
        <taxon>Embryophyta</taxon>
        <taxon>Tracheophyta</taxon>
        <taxon>Spermatophyta</taxon>
        <taxon>Magnoliopsida</taxon>
        <taxon>eudicotyledons</taxon>
        <taxon>Gunneridae</taxon>
        <taxon>Pentapetalae</taxon>
        <taxon>rosids</taxon>
        <taxon>fabids</taxon>
        <taxon>Fabales</taxon>
        <taxon>Fabaceae</taxon>
        <taxon>Papilionoideae</taxon>
        <taxon>50 kb inversion clade</taxon>
        <taxon>dalbergioids sensu lato</taxon>
        <taxon>Dalbergieae</taxon>
        <taxon>Pterocarpus clade</taxon>
        <taxon>Stylosanthes</taxon>
    </lineage>
</organism>
<evidence type="ECO:0000313" key="1">
    <source>
        <dbReference type="EMBL" id="MED6144761.1"/>
    </source>
</evidence>
<dbReference type="EMBL" id="JASCZI010090676">
    <property type="protein sequence ID" value="MED6144761.1"/>
    <property type="molecule type" value="Genomic_DNA"/>
</dbReference>
<evidence type="ECO:0000313" key="2">
    <source>
        <dbReference type="Proteomes" id="UP001341840"/>
    </source>
</evidence>
<comment type="caution">
    <text evidence="1">The sequence shown here is derived from an EMBL/GenBank/DDBJ whole genome shotgun (WGS) entry which is preliminary data.</text>
</comment>
<feature type="non-terminal residue" evidence="1">
    <location>
        <position position="1"/>
    </location>
</feature>
<name>A0ABU6T968_9FABA</name>
<keyword evidence="2" id="KW-1185">Reference proteome</keyword>
<proteinExistence type="predicted"/>
<accession>A0ABU6T968</accession>
<protein>
    <submittedName>
        <fullName evidence="1">Uncharacterized protein</fullName>
    </submittedName>
</protein>
<gene>
    <name evidence="1" type="ORF">PIB30_018433</name>
</gene>
<dbReference type="Proteomes" id="UP001341840">
    <property type="component" value="Unassembled WGS sequence"/>
</dbReference>
<reference evidence="1 2" key="1">
    <citation type="journal article" date="2023" name="Plants (Basel)">
        <title>Bridging the Gap: Combining Genomics and Transcriptomics Approaches to Understand Stylosanthes scabra, an Orphan Legume from the Brazilian Caatinga.</title>
        <authorList>
            <person name="Ferreira-Neto J.R.C."/>
            <person name="da Silva M.D."/>
            <person name="Binneck E."/>
            <person name="de Melo N.F."/>
            <person name="da Silva R.H."/>
            <person name="de Melo A.L.T.M."/>
            <person name="Pandolfi V."/>
            <person name="Bustamante F.O."/>
            <person name="Brasileiro-Vidal A.C."/>
            <person name="Benko-Iseppon A.M."/>
        </authorList>
    </citation>
    <scope>NUCLEOTIDE SEQUENCE [LARGE SCALE GENOMIC DNA]</scope>
    <source>
        <tissue evidence="1">Leaves</tissue>
    </source>
</reference>